<sequence length="500" mass="54088">MSTVVVTFTPVTPPGRKRKRDDSKSADDGSDDDAKKPKPSTTSAMVPTPIVPFIPNNPPTQILDVIVFGEGAGGEMGLGSKVVNGLSPIEVMSPRMNRLLSGNDVGVVQIACGTMHGIAITRDNQILTWGVNNFGALGRDTNDYEDEDDVLNPSESTPAPIDTSNLDPNIKWFQVVGTERASFALTTDGRVFGWGTFRGKKGVIGFTHHPEDPDVQTKPRHIPELKHIKQLAAGKNHVLAYDESGQLYSWGCGEQGQLGRAYDPQNPRMGLKPEKVPGLEGHIYKVGCGSYHSFALTIDTKLRKNPTKYNPATTYVEYTTFAWGLNNFGQLGNPDAVAGAGAIQPTPIYAKGLKSYAIFDITGGDHYSLAKTFEGKVLTWGRVDNARTGLAATTFTKMNSIFEDGKPRILAIPTIISKLPFILSITSGPKHSFAVAVRGSNIYSWGSSYKGCTGHNTEDDTEIPRLIKYVTMHRKKVVFVGAGGTFSMLAVVAKRQGKSN</sequence>
<organism evidence="1 2">
    <name type="scientific">Hypoxylon rubiginosum</name>
    <dbReference type="NCBI Taxonomy" id="110542"/>
    <lineage>
        <taxon>Eukaryota</taxon>
        <taxon>Fungi</taxon>
        <taxon>Dikarya</taxon>
        <taxon>Ascomycota</taxon>
        <taxon>Pezizomycotina</taxon>
        <taxon>Sordariomycetes</taxon>
        <taxon>Xylariomycetidae</taxon>
        <taxon>Xylariales</taxon>
        <taxon>Hypoxylaceae</taxon>
        <taxon>Hypoxylon</taxon>
    </lineage>
</organism>
<proteinExistence type="predicted"/>
<protein>
    <submittedName>
        <fullName evidence="1">RCC1/BLIP-II</fullName>
    </submittedName>
</protein>
<evidence type="ECO:0000313" key="2">
    <source>
        <dbReference type="Proteomes" id="UP001497680"/>
    </source>
</evidence>
<evidence type="ECO:0000313" key="1">
    <source>
        <dbReference type="EMBL" id="KAI6081310.1"/>
    </source>
</evidence>
<comment type="caution">
    <text evidence="1">The sequence shown here is derived from an EMBL/GenBank/DDBJ whole genome shotgun (WGS) entry which is preliminary data.</text>
</comment>
<keyword evidence="2" id="KW-1185">Reference proteome</keyword>
<reference evidence="1 2" key="1">
    <citation type="journal article" date="2022" name="New Phytol.">
        <title>Ecological generalism drives hyperdiversity of secondary metabolite gene clusters in xylarialean endophytes.</title>
        <authorList>
            <person name="Franco M.E.E."/>
            <person name="Wisecaver J.H."/>
            <person name="Arnold A.E."/>
            <person name="Ju Y.M."/>
            <person name="Slot J.C."/>
            <person name="Ahrendt S."/>
            <person name="Moore L.P."/>
            <person name="Eastman K.E."/>
            <person name="Scott K."/>
            <person name="Konkel Z."/>
            <person name="Mondo S.J."/>
            <person name="Kuo A."/>
            <person name="Hayes R.D."/>
            <person name="Haridas S."/>
            <person name="Andreopoulos B."/>
            <person name="Riley R."/>
            <person name="LaButti K."/>
            <person name="Pangilinan J."/>
            <person name="Lipzen A."/>
            <person name="Amirebrahimi M."/>
            <person name="Yan J."/>
            <person name="Adam C."/>
            <person name="Keymanesh K."/>
            <person name="Ng V."/>
            <person name="Louie K."/>
            <person name="Northen T."/>
            <person name="Drula E."/>
            <person name="Henrissat B."/>
            <person name="Hsieh H.M."/>
            <person name="Youens-Clark K."/>
            <person name="Lutzoni F."/>
            <person name="Miadlikowska J."/>
            <person name="Eastwood D.C."/>
            <person name="Hamelin R.C."/>
            <person name="Grigoriev I.V."/>
            <person name="U'Ren J.M."/>
        </authorList>
    </citation>
    <scope>NUCLEOTIDE SEQUENCE [LARGE SCALE GENOMIC DNA]</scope>
    <source>
        <strain evidence="1 2">ER1909</strain>
    </source>
</reference>
<gene>
    <name evidence="1" type="ORF">F4821DRAFT_275125</name>
</gene>
<name>A0ACC0CLT2_9PEZI</name>
<dbReference type="Proteomes" id="UP001497680">
    <property type="component" value="Unassembled WGS sequence"/>
</dbReference>
<dbReference type="EMBL" id="MU394400">
    <property type="protein sequence ID" value="KAI6081310.1"/>
    <property type="molecule type" value="Genomic_DNA"/>
</dbReference>
<accession>A0ACC0CLT2</accession>